<reference evidence="2 3" key="1">
    <citation type="journal article" date="2014" name="PLoS ONE">
        <title>Genome Sequence of Candidatus Nitrososphaera evergladensis from Group I.1b Enriched from Everglades Soil Reveals Novel Genomic Features of the Ammonia-Oxidizing Archaea.</title>
        <authorList>
            <person name="Zhalnina K.V."/>
            <person name="Dias R."/>
            <person name="Leonard M.T."/>
            <person name="Dorr de Quadros P."/>
            <person name="Camargo F.A."/>
            <person name="Drew J.C."/>
            <person name="Farmerie W.G."/>
            <person name="Daroub S.H."/>
            <person name="Triplett E.W."/>
        </authorList>
    </citation>
    <scope>NUCLEOTIDE SEQUENCE [LARGE SCALE GENOMIC DNA]</scope>
    <source>
        <strain evidence="2 3">SR1</strain>
    </source>
</reference>
<evidence type="ECO:0000313" key="2">
    <source>
        <dbReference type="EMBL" id="AIF84671.1"/>
    </source>
</evidence>
<dbReference type="OrthoDB" id="8136at2157"/>
<dbReference type="AlphaFoldDB" id="A0A075MSW4"/>
<dbReference type="InterPro" id="IPR011008">
    <property type="entry name" value="Dimeric_a/b-barrel"/>
</dbReference>
<evidence type="ECO:0000313" key="3">
    <source>
        <dbReference type="Proteomes" id="UP000028194"/>
    </source>
</evidence>
<dbReference type="EMBL" id="CP007174">
    <property type="protein sequence ID" value="AIF84671.1"/>
    <property type="molecule type" value="Genomic_DNA"/>
</dbReference>
<dbReference type="SUPFAM" id="SSF54909">
    <property type="entry name" value="Dimeric alpha+beta barrel"/>
    <property type="match status" value="1"/>
</dbReference>
<dbReference type="Proteomes" id="UP000028194">
    <property type="component" value="Chromosome"/>
</dbReference>
<gene>
    <name evidence="2" type="ORF">NTE_02628</name>
</gene>
<dbReference type="STRING" id="1459636.NTE_02628"/>
<accession>A0A075MSW4</accession>
<dbReference type="RefSeq" id="WP_148701201.1">
    <property type="nucleotide sequence ID" value="NZ_CP007174.1"/>
</dbReference>
<keyword evidence="3" id="KW-1185">Reference proteome</keyword>
<dbReference type="Pfam" id="PF01037">
    <property type="entry name" value="AsnC_trans_reg"/>
    <property type="match status" value="1"/>
</dbReference>
<dbReference type="eggNOG" id="arCOG01117">
    <property type="taxonomic scope" value="Archaea"/>
</dbReference>
<evidence type="ECO:0000259" key="1">
    <source>
        <dbReference type="Pfam" id="PF01037"/>
    </source>
</evidence>
<protein>
    <submittedName>
        <fullName evidence="2">Transcriptional regulator</fullName>
    </submittedName>
</protein>
<dbReference type="InterPro" id="IPR019887">
    <property type="entry name" value="Tscrpt_reg_AsnC/Lrp_C"/>
</dbReference>
<organism evidence="2 3">
    <name type="scientific">Candidatus Nitrososphaera evergladensis SR1</name>
    <dbReference type="NCBI Taxonomy" id="1459636"/>
    <lineage>
        <taxon>Archaea</taxon>
        <taxon>Nitrososphaerota</taxon>
        <taxon>Nitrososphaeria</taxon>
        <taxon>Nitrososphaerales</taxon>
        <taxon>Nitrososphaeraceae</taxon>
        <taxon>Nitrososphaera</taxon>
    </lineage>
</organism>
<name>A0A075MSW4_9ARCH</name>
<sequence length="83" mass="9465">MPSSAYILINCELGCENAVIDELKTLPGVVEASQIYGSTFDIIVKVWAETEERLKEIINRRIRRIEKVKATQTMMVVELHSRS</sequence>
<dbReference type="KEGG" id="nev:NTE_02628"/>
<dbReference type="Gene3D" id="3.30.70.920">
    <property type="match status" value="1"/>
</dbReference>
<dbReference type="GeneID" id="41598321"/>
<proteinExistence type="predicted"/>
<feature type="domain" description="Transcription regulator AsnC/Lrp ligand binding" evidence="1">
    <location>
        <begin position="7"/>
        <end position="78"/>
    </location>
</feature>
<dbReference type="HOGENOM" id="CLU_170329_2_0_2"/>